<name>A0A6L7I1R9_9GAMM</name>
<organism evidence="2 3">
    <name type="scientific">Shewanella insulae</name>
    <dbReference type="NCBI Taxonomy" id="2681496"/>
    <lineage>
        <taxon>Bacteria</taxon>
        <taxon>Pseudomonadati</taxon>
        <taxon>Pseudomonadota</taxon>
        <taxon>Gammaproteobacteria</taxon>
        <taxon>Alteromonadales</taxon>
        <taxon>Shewanellaceae</taxon>
        <taxon>Shewanella</taxon>
    </lineage>
</organism>
<dbReference type="Proteomes" id="UP000474778">
    <property type="component" value="Unassembled WGS sequence"/>
</dbReference>
<reference evidence="2 3" key="1">
    <citation type="submission" date="2019-12" db="EMBL/GenBank/DDBJ databases">
        <title>Shewanella insulae sp. nov., isolated from a tidal flat.</title>
        <authorList>
            <person name="Yoon J.-H."/>
        </authorList>
    </citation>
    <scope>NUCLEOTIDE SEQUENCE [LARGE SCALE GENOMIC DNA]</scope>
    <source>
        <strain evidence="2 3">JBTF-M18</strain>
    </source>
</reference>
<proteinExistence type="predicted"/>
<dbReference type="SMART" id="SM00974">
    <property type="entry name" value="T5orf172"/>
    <property type="match status" value="1"/>
</dbReference>
<dbReference type="Pfam" id="PF10544">
    <property type="entry name" value="T5orf172"/>
    <property type="match status" value="1"/>
</dbReference>
<keyword evidence="3" id="KW-1185">Reference proteome</keyword>
<dbReference type="EMBL" id="WRPA01000013">
    <property type="protein sequence ID" value="MXR69884.1"/>
    <property type="molecule type" value="Genomic_DNA"/>
</dbReference>
<sequence>MRFSNTNDPHGPGFIYVMREPENLNQIKIGLSIDPIRRARDLDTTGRAQELDVYFAMQVDDMKKVETIIHNYFDHLRYPGTEFFMVVHPLQEVDLGNPKYLDELTMDIYLDTRIEEICDGLSSIGIKWHEVSISYLRQKHFESENNGGGFW</sequence>
<gene>
    <name evidence="2" type="ORF">GNT65_14575</name>
</gene>
<evidence type="ECO:0000259" key="1">
    <source>
        <dbReference type="SMART" id="SM00974"/>
    </source>
</evidence>
<feature type="domain" description="Bacteriophage T5 Orf172 DNA-binding" evidence="1">
    <location>
        <begin position="21"/>
        <end position="96"/>
    </location>
</feature>
<evidence type="ECO:0000313" key="3">
    <source>
        <dbReference type="Proteomes" id="UP000474778"/>
    </source>
</evidence>
<dbReference type="RefSeq" id="WP_144201949.1">
    <property type="nucleotide sequence ID" value="NZ_WRPA01000013.1"/>
</dbReference>
<protein>
    <recommendedName>
        <fullName evidence="1">Bacteriophage T5 Orf172 DNA-binding domain-containing protein</fullName>
    </recommendedName>
</protein>
<dbReference type="InterPro" id="IPR018306">
    <property type="entry name" value="Phage_T5_Orf172_DNA-bd"/>
</dbReference>
<evidence type="ECO:0000313" key="2">
    <source>
        <dbReference type="EMBL" id="MXR69884.1"/>
    </source>
</evidence>
<accession>A0A6L7I1R9</accession>
<comment type="caution">
    <text evidence="2">The sequence shown here is derived from an EMBL/GenBank/DDBJ whole genome shotgun (WGS) entry which is preliminary data.</text>
</comment>
<dbReference type="AlphaFoldDB" id="A0A6L7I1R9"/>